<reference evidence="1 2" key="1">
    <citation type="journal article" date="2013" name="Genome Announc.">
        <title>Genome Sequence of Plesiomonas shigelloides Strain 302-73 (Serotype O1).</title>
        <authorList>
            <person name="Pique N."/>
            <person name="Aquilini E."/>
            <person name="Alioto T."/>
            <person name="Minana-Galbis D."/>
            <person name="Tomas J.M."/>
        </authorList>
    </citation>
    <scope>NUCLEOTIDE SEQUENCE [LARGE SCALE GENOMIC DNA]</scope>
    <source>
        <strain evidence="1 2">302-73</strain>
    </source>
</reference>
<keyword evidence="2" id="KW-1185">Reference proteome</keyword>
<dbReference type="InterPro" id="IPR007423">
    <property type="entry name" value="Sel_put"/>
</dbReference>
<dbReference type="Pfam" id="PF04328">
    <property type="entry name" value="Sel_put"/>
    <property type="match status" value="1"/>
</dbReference>
<dbReference type="PANTHER" id="PTHR38453:SF1">
    <property type="entry name" value="CYTOPLASMIC PROTEIN"/>
    <property type="match status" value="1"/>
</dbReference>
<dbReference type="Proteomes" id="UP000014012">
    <property type="component" value="Unassembled WGS sequence"/>
</dbReference>
<dbReference type="EMBL" id="AQQO01000030">
    <property type="protein sequence ID" value="EON89636.1"/>
    <property type="molecule type" value="Genomic_DNA"/>
</dbReference>
<dbReference type="STRING" id="703.SAMEA2665130_00466"/>
<evidence type="ECO:0008006" key="3">
    <source>
        <dbReference type="Google" id="ProtNLM"/>
    </source>
</evidence>
<proteinExistence type="predicted"/>
<sequence>MVGIPDYARYAAHMREQHPELPVLSEADFHRACIDARYPGKKGKLSKCPC</sequence>
<name>R8ATI7_PLESH</name>
<dbReference type="AlphaFoldDB" id="R8ATI7"/>
<protein>
    <recommendedName>
        <fullName evidence="3">Selenoprotein</fullName>
    </recommendedName>
</protein>
<evidence type="ECO:0000313" key="1">
    <source>
        <dbReference type="EMBL" id="EON89636.1"/>
    </source>
</evidence>
<dbReference type="PATRIC" id="fig|1315976.3.peg.893"/>
<accession>R8ATI7</accession>
<comment type="caution">
    <text evidence="1">The sequence shown here is derived from an EMBL/GenBank/DDBJ whole genome shotgun (WGS) entry which is preliminary data.</text>
</comment>
<dbReference type="HOGENOM" id="CLU_171734_1_2_6"/>
<dbReference type="PANTHER" id="PTHR38453">
    <property type="entry name" value="CYTOPLASMIC PROTEIN-RELATED"/>
    <property type="match status" value="1"/>
</dbReference>
<evidence type="ECO:0000313" key="2">
    <source>
        <dbReference type="Proteomes" id="UP000014012"/>
    </source>
</evidence>
<gene>
    <name evidence="1" type="ORF">PLESHI_04575</name>
</gene>
<organism evidence="1 2">
    <name type="scientific">Plesiomonas shigelloides 302-73</name>
    <dbReference type="NCBI Taxonomy" id="1315976"/>
    <lineage>
        <taxon>Bacteria</taxon>
        <taxon>Pseudomonadati</taxon>
        <taxon>Pseudomonadota</taxon>
        <taxon>Gammaproteobacteria</taxon>
        <taxon>Enterobacterales</taxon>
        <taxon>Enterobacteriaceae</taxon>
        <taxon>Plesiomonas</taxon>
    </lineage>
</organism>